<dbReference type="KEGG" id="aaf:AURANDRAFT_15258"/>
<dbReference type="PRINTS" id="PR00103">
    <property type="entry name" value="CAMPKINASE"/>
</dbReference>
<reference evidence="2 3" key="1">
    <citation type="journal article" date="2011" name="Proc. Natl. Acad. Sci. U.S.A.">
        <title>Niche of harmful alga Aureococcus anophagefferens revealed through ecogenomics.</title>
        <authorList>
            <person name="Gobler C.J."/>
            <person name="Berry D.L."/>
            <person name="Dyhrman S.T."/>
            <person name="Wilhelm S.W."/>
            <person name="Salamov A."/>
            <person name="Lobanov A.V."/>
            <person name="Zhang Y."/>
            <person name="Collier J.L."/>
            <person name="Wurch L.L."/>
            <person name="Kustka A.B."/>
            <person name="Dill B.D."/>
            <person name="Shah M."/>
            <person name="VerBerkmoes N.C."/>
            <person name="Kuo A."/>
            <person name="Terry A."/>
            <person name="Pangilinan J."/>
            <person name="Lindquist E.A."/>
            <person name="Lucas S."/>
            <person name="Paulsen I.T."/>
            <person name="Hattenrath-Lehmann T.K."/>
            <person name="Talmage S.C."/>
            <person name="Walker E.A."/>
            <person name="Koch F."/>
            <person name="Burson A.M."/>
            <person name="Marcoval M.A."/>
            <person name="Tang Y.Z."/>
            <person name="Lecleir G.R."/>
            <person name="Coyne K.J."/>
            <person name="Berg G.M."/>
            <person name="Bertrand E.M."/>
            <person name="Saito M.A."/>
            <person name="Gladyshev V.N."/>
            <person name="Grigoriev I.V."/>
        </authorList>
    </citation>
    <scope>NUCLEOTIDE SEQUENCE [LARGE SCALE GENOMIC DNA]</scope>
    <source>
        <strain evidence="3">CCMP 1984</strain>
    </source>
</reference>
<dbReference type="PROSITE" id="PS00889">
    <property type="entry name" value="CNMP_BINDING_2"/>
    <property type="match status" value="1"/>
</dbReference>
<protein>
    <recommendedName>
        <fullName evidence="1">Cyclic nucleotide-binding domain-containing protein</fullName>
    </recommendedName>
</protein>
<dbReference type="OrthoDB" id="417078at2759"/>
<dbReference type="Proteomes" id="UP000002729">
    <property type="component" value="Unassembled WGS sequence"/>
</dbReference>
<evidence type="ECO:0000313" key="3">
    <source>
        <dbReference type="Proteomes" id="UP000002729"/>
    </source>
</evidence>
<dbReference type="InterPro" id="IPR000595">
    <property type="entry name" value="cNMP-bd_dom"/>
</dbReference>
<dbReference type="CDD" id="cd00038">
    <property type="entry name" value="CAP_ED"/>
    <property type="match status" value="1"/>
</dbReference>
<evidence type="ECO:0000259" key="1">
    <source>
        <dbReference type="PROSITE" id="PS50042"/>
    </source>
</evidence>
<dbReference type="SUPFAM" id="SSF51206">
    <property type="entry name" value="cAMP-binding domain-like"/>
    <property type="match status" value="1"/>
</dbReference>
<dbReference type="GO" id="GO:0005829">
    <property type="term" value="C:cytosol"/>
    <property type="evidence" value="ECO:0007669"/>
    <property type="project" value="TreeGrafter"/>
</dbReference>
<dbReference type="GO" id="GO:0005952">
    <property type="term" value="C:cAMP-dependent protein kinase complex"/>
    <property type="evidence" value="ECO:0007669"/>
    <property type="project" value="InterPro"/>
</dbReference>
<dbReference type="GO" id="GO:0034236">
    <property type="term" value="F:protein kinase A catalytic subunit binding"/>
    <property type="evidence" value="ECO:0007669"/>
    <property type="project" value="TreeGrafter"/>
</dbReference>
<feature type="domain" description="Cyclic nucleotide-binding" evidence="1">
    <location>
        <begin position="1"/>
        <end position="80"/>
    </location>
</feature>
<dbReference type="GO" id="GO:0030552">
    <property type="term" value="F:cAMP binding"/>
    <property type="evidence" value="ECO:0007669"/>
    <property type="project" value="TreeGrafter"/>
</dbReference>
<proteinExistence type="predicted"/>
<sequence length="80" mass="8621">QTFNDGETVFAKGSKGTDFYVLIQGSVEIAVDEDEKIVLDKKGSYFGELALIREEPRAAAVKAIGATILARISGANFKKL</sequence>
<dbReference type="PROSITE" id="PS50042">
    <property type="entry name" value="CNMP_BINDING_3"/>
    <property type="match status" value="1"/>
</dbReference>
<dbReference type="InterPro" id="IPR050503">
    <property type="entry name" value="cAMP-dep_PK_reg_su-like"/>
</dbReference>
<feature type="non-terminal residue" evidence="2">
    <location>
        <position position="80"/>
    </location>
</feature>
<gene>
    <name evidence="2" type="ORF">AURANDRAFT_15258</name>
</gene>
<keyword evidence="3" id="KW-1185">Reference proteome</keyword>
<dbReference type="RefSeq" id="XP_009033016.1">
    <property type="nucleotide sequence ID" value="XM_009034768.1"/>
</dbReference>
<dbReference type="AlphaFoldDB" id="F0XZ94"/>
<dbReference type="GO" id="GO:0004862">
    <property type="term" value="F:cAMP-dependent protein kinase inhibitor activity"/>
    <property type="evidence" value="ECO:0007669"/>
    <property type="project" value="TreeGrafter"/>
</dbReference>
<name>F0XZ94_AURAN</name>
<dbReference type="InterPro" id="IPR018490">
    <property type="entry name" value="cNMP-bd_dom_sf"/>
</dbReference>
<accession>F0XZ94</accession>
<dbReference type="EMBL" id="GL833121">
    <property type="protein sequence ID" value="EGB11900.1"/>
    <property type="molecule type" value="Genomic_DNA"/>
</dbReference>
<dbReference type="PANTHER" id="PTHR11635">
    <property type="entry name" value="CAMP-DEPENDENT PROTEIN KINASE REGULATORY CHAIN"/>
    <property type="match status" value="1"/>
</dbReference>
<dbReference type="PANTHER" id="PTHR11635:SF152">
    <property type="entry name" value="CAMP-DEPENDENT PROTEIN KINASE TYPE I REGULATORY SUBUNIT-RELATED"/>
    <property type="match status" value="1"/>
</dbReference>
<dbReference type="InterPro" id="IPR018488">
    <property type="entry name" value="cNMP-bd_CS"/>
</dbReference>
<dbReference type="GeneID" id="20218486"/>
<organism evidence="3">
    <name type="scientific">Aureococcus anophagefferens</name>
    <name type="common">Harmful bloom alga</name>
    <dbReference type="NCBI Taxonomy" id="44056"/>
    <lineage>
        <taxon>Eukaryota</taxon>
        <taxon>Sar</taxon>
        <taxon>Stramenopiles</taxon>
        <taxon>Ochrophyta</taxon>
        <taxon>Pelagophyceae</taxon>
        <taxon>Pelagomonadales</taxon>
        <taxon>Pelagomonadaceae</taxon>
        <taxon>Aureococcus</taxon>
    </lineage>
</organism>
<dbReference type="InterPro" id="IPR014710">
    <property type="entry name" value="RmlC-like_jellyroll"/>
</dbReference>
<evidence type="ECO:0000313" key="2">
    <source>
        <dbReference type="EMBL" id="EGB11900.1"/>
    </source>
</evidence>
<dbReference type="Gene3D" id="2.60.120.10">
    <property type="entry name" value="Jelly Rolls"/>
    <property type="match status" value="1"/>
</dbReference>
<dbReference type="Pfam" id="PF00027">
    <property type="entry name" value="cNMP_binding"/>
    <property type="match status" value="1"/>
</dbReference>
<feature type="non-terminal residue" evidence="2">
    <location>
        <position position="1"/>
    </location>
</feature>
<dbReference type="InParanoid" id="F0XZ94"/>